<dbReference type="RefSeq" id="XP_022716544.1">
    <property type="nucleotide sequence ID" value="XM_022860809.1"/>
</dbReference>
<dbReference type="AlphaFoldDB" id="A0A6P5WKS1"/>
<accession>A0A6P5WKS1</accession>
<reference evidence="2" key="1">
    <citation type="submission" date="2025-08" db="UniProtKB">
        <authorList>
            <consortium name="RefSeq"/>
        </authorList>
    </citation>
    <scope>IDENTIFICATION</scope>
    <source>
        <tissue evidence="2">Fruit stalk</tissue>
    </source>
</reference>
<dbReference type="KEGG" id="dzi:111275426"/>
<dbReference type="InterPro" id="IPR036397">
    <property type="entry name" value="RNaseH_sf"/>
</dbReference>
<sequence length="117" mass="14228">MVLGLQVAIEKKIKVLDLFRDSTLVIYQLREEWQMRDSKLIRYHKYIFELLDVKDVPAHCLGIEEEVNEKPWYHDIMQYIKSHQYPEHTTKNDKRTIRRLATSFFLDKDILYKKGRD</sequence>
<protein>
    <submittedName>
        <fullName evidence="2">Uncharacterized protein LOC111275426</fullName>
    </submittedName>
</protein>
<proteinExistence type="predicted"/>
<evidence type="ECO:0000313" key="2">
    <source>
        <dbReference type="RefSeq" id="XP_022716544.1"/>
    </source>
</evidence>
<dbReference type="GO" id="GO:0003676">
    <property type="term" value="F:nucleic acid binding"/>
    <property type="evidence" value="ECO:0007669"/>
    <property type="project" value="InterPro"/>
</dbReference>
<name>A0A6P5WKS1_DURZI</name>
<dbReference type="OrthoDB" id="999076at2759"/>
<dbReference type="GeneID" id="111275426"/>
<gene>
    <name evidence="2" type="primary">LOC111275426</name>
</gene>
<organism evidence="1 2">
    <name type="scientific">Durio zibethinus</name>
    <name type="common">Durian</name>
    <dbReference type="NCBI Taxonomy" id="66656"/>
    <lineage>
        <taxon>Eukaryota</taxon>
        <taxon>Viridiplantae</taxon>
        <taxon>Streptophyta</taxon>
        <taxon>Embryophyta</taxon>
        <taxon>Tracheophyta</taxon>
        <taxon>Spermatophyta</taxon>
        <taxon>Magnoliopsida</taxon>
        <taxon>eudicotyledons</taxon>
        <taxon>Gunneridae</taxon>
        <taxon>Pentapetalae</taxon>
        <taxon>rosids</taxon>
        <taxon>malvids</taxon>
        <taxon>Malvales</taxon>
        <taxon>Malvaceae</taxon>
        <taxon>Helicteroideae</taxon>
        <taxon>Durio</taxon>
    </lineage>
</organism>
<dbReference type="Proteomes" id="UP000515121">
    <property type="component" value="Unplaced"/>
</dbReference>
<dbReference type="Gene3D" id="3.30.420.10">
    <property type="entry name" value="Ribonuclease H-like superfamily/Ribonuclease H"/>
    <property type="match status" value="1"/>
</dbReference>
<keyword evidence="1" id="KW-1185">Reference proteome</keyword>
<evidence type="ECO:0000313" key="1">
    <source>
        <dbReference type="Proteomes" id="UP000515121"/>
    </source>
</evidence>
<dbReference type="PANTHER" id="PTHR48475">
    <property type="entry name" value="RIBONUCLEASE H"/>
    <property type="match status" value="1"/>
</dbReference>
<dbReference type="PANTHER" id="PTHR48475:SF1">
    <property type="entry name" value="RNASE H TYPE-1 DOMAIN-CONTAINING PROTEIN"/>
    <property type="match status" value="1"/>
</dbReference>